<organism evidence="2 3">
    <name type="scientific">Rehmannia glutinosa</name>
    <name type="common">Chinese foxglove</name>
    <dbReference type="NCBI Taxonomy" id="99300"/>
    <lineage>
        <taxon>Eukaryota</taxon>
        <taxon>Viridiplantae</taxon>
        <taxon>Streptophyta</taxon>
        <taxon>Embryophyta</taxon>
        <taxon>Tracheophyta</taxon>
        <taxon>Spermatophyta</taxon>
        <taxon>Magnoliopsida</taxon>
        <taxon>eudicotyledons</taxon>
        <taxon>Gunneridae</taxon>
        <taxon>Pentapetalae</taxon>
        <taxon>asterids</taxon>
        <taxon>lamiids</taxon>
        <taxon>Lamiales</taxon>
        <taxon>Orobanchaceae</taxon>
        <taxon>Rehmannieae</taxon>
        <taxon>Rehmannia</taxon>
    </lineage>
</organism>
<evidence type="ECO:0000313" key="2">
    <source>
        <dbReference type="EMBL" id="KAK6124452.1"/>
    </source>
</evidence>
<gene>
    <name evidence="2" type="ORF">DH2020_041801</name>
</gene>
<keyword evidence="1" id="KW-1133">Transmembrane helix</keyword>
<keyword evidence="1" id="KW-0472">Membrane</keyword>
<dbReference type="EMBL" id="JABTTQ020002401">
    <property type="protein sequence ID" value="KAK6124452.1"/>
    <property type="molecule type" value="Genomic_DNA"/>
</dbReference>
<dbReference type="Proteomes" id="UP001318860">
    <property type="component" value="Unassembled WGS sequence"/>
</dbReference>
<accession>A0ABR0UQI9</accession>
<reference evidence="2 3" key="1">
    <citation type="journal article" date="2021" name="Comput. Struct. Biotechnol. J.">
        <title>De novo genome assembly of the potent medicinal plant Rehmannia glutinosa using nanopore technology.</title>
        <authorList>
            <person name="Ma L."/>
            <person name="Dong C."/>
            <person name="Song C."/>
            <person name="Wang X."/>
            <person name="Zheng X."/>
            <person name="Niu Y."/>
            <person name="Chen S."/>
            <person name="Feng W."/>
        </authorList>
    </citation>
    <scope>NUCLEOTIDE SEQUENCE [LARGE SCALE GENOMIC DNA]</scope>
    <source>
        <strain evidence="2">DH-2019</strain>
    </source>
</reference>
<proteinExistence type="predicted"/>
<name>A0ABR0UQI9_REHGL</name>
<protein>
    <submittedName>
        <fullName evidence="2">Uncharacterized protein</fullName>
    </submittedName>
</protein>
<evidence type="ECO:0000313" key="3">
    <source>
        <dbReference type="Proteomes" id="UP001318860"/>
    </source>
</evidence>
<feature type="transmembrane region" description="Helical" evidence="1">
    <location>
        <begin position="114"/>
        <end position="138"/>
    </location>
</feature>
<sequence length="217" mass="24056">MQAHKGKWGKLNGDKEEENIVSDYYQYGGECIECGKVSLFMIALMIDGSLWNPPGIHSLDSCHCCPVQPACIHNYEKMLLSVFGYFFHSVSRNISGISPNADSEKVQYKKYNKFVASIWVVTVLSTTVYTILFARAALYVRTLEMNNVQDGAWHGRGDTICIGSLSEDSKPYLELSPPFVVSTKSPEFASMQKTSSDSIHFSTSVVGHSSPLVPPLE</sequence>
<keyword evidence="1" id="KW-0812">Transmembrane</keyword>
<evidence type="ECO:0000256" key="1">
    <source>
        <dbReference type="SAM" id="Phobius"/>
    </source>
</evidence>
<comment type="caution">
    <text evidence="2">The sequence shown here is derived from an EMBL/GenBank/DDBJ whole genome shotgun (WGS) entry which is preliminary data.</text>
</comment>
<keyword evidence="3" id="KW-1185">Reference proteome</keyword>